<evidence type="ECO:0000313" key="3">
    <source>
        <dbReference type="Proteomes" id="UP000269923"/>
    </source>
</evidence>
<dbReference type="SUPFAM" id="SSF52141">
    <property type="entry name" value="Uracil-DNA glycosylase-like"/>
    <property type="match status" value="1"/>
</dbReference>
<organism evidence="2 3">
    <name type="scientific">Conchiformibius steedae</name>
    <dbReference type="NCBI Taxonomy" id="153493"/>
    <lineage>
        <taxon>Bacteria</taxon>
        <taxon>Pseudomonadati</taxon>
        <taxon>Pseudomonadota</taxon>
        <taxon>Betaproteobacteria</taxon>
        <taxon>Neisseriales</taxon>
        <taxon>Neisseriaceae</taxon>
        <taxon>Conchiformibius</taxon>
    </lineage>
</organism>
<evidence type="ECO:0000313" key="2">
    <source>
        <dbReference type="EMBL" id="RRD89732.1"/>
    </source>
</evidence>
<name>A0A3P2A2S7_9NEIS</name>
<dbReference type="STRING" id="1121352.GCA_000620925_01525"/>
<dbReference type="OrthoDB" id="5290748at2"/>
<dbReference type="Pfam" id="PF03167">
    <property type="entry name" value="UDG"/>
    <property type="match status" value="1"/>
</dbReference>
<dbReference type="RefSeq" id="WP_124795302.1">
    <property type="nucleotide sequence ID" value="NZ_RQYC01000011.1"/>
</dbReference>
<dbReference type="AlphaFoldDB" id="A0A3P2A2S7"/>
<comment type="caution">
    <text evidence="2">The sequence shown here is derived from an EMBL/GenBank/DDBJ whole genome shotgun (WGS) entry which is preliminary data.</text>
</comment>
<proteinExistence type="predicted"/>
<dbReference type="InterPro" id="IPR036895">
    <property type="entry name" value="Uracil-DNA_glycosylase-like_sf"/>
</dbReference>
<gene>
    <name evidence="2" type="ORF">EII21_07640</name>
</gene>
<dbReference type="Proteomes" id="UP000269923">
    <property type="component" value="Unassembled WGS sequence"/>
</dbReference>
<keyword evidence="3" id="KW-1185">Reference proteome</keyword>
<protein>
    <recommendedName>
        <fullName evidence="1">Uracil-DNA glycosylase-like domain-containing protein</fullName>
    </recommendedName>
</protein>
<feature type="domain" description="Uracil-DNA glycosylase-like" evidence="1">
    <location>
        <begin position="127"/>
        <end position="239"/>
    </location>
</feature>
<evidence type="ECO:0000259" key="1">
    <source>
        <dbReference type="Pfam" id="PF03167"/>
    </source>
</evidence>
<accession>A0A3P2A2S7</accession>
<dbReference type="Gene3D" id="3.40.470.10">
    <property type="entry name" value="Uracil-DNA glycosylase-like domain"/>
    <property type="match status" value="1"/>
</dbReference>
<dbReference type="InterPro" id="IPR005122">
    <property type="entry name" value="Uracil-DNA_glycosylase-like"/>
</dbReference>
<reference evidence="2 3" key="1">
    <citation type="submission" date="2018-11" db="EMBL/GenBank/DDBJ databases">
        <title>Genomes From Bacteria Associated with the Canine Oral Cavity: a Test Case for Automated Genome-Based Taxonomic Assignment.</title>
        <authorList>
            <person name="Coil D.A."/>
            <person name="Jospin G."/>
            <person name="Darling A.E."/>
            <person name="Wallis C."/>
            <person name="Davis I.J."/>
            <person name="Harris S."/>
            <person name="Eisen J.A."/>
            <person name="Holcombe L.J."/>
            <person name="O'Flynn C."/>
        </authorList>
    </citation>
    <scope>NUCLEOTIDE SEQUENCE [LARGE SCALE GENOMIC DNA]</scope>
    <source>
        <strain evidence="2 3">COT-280</strain>
    </source>
</reference>
<sequence>MVNSRYVHLHEALGLGVMWLPQGWTVHAGAEMANGEKLSRSAVATPSHSAARADVVDNKNKAKQSDDALPARLATLQHIRAHAPETPNNNQPSVAAVSAPPPVLLGSKPRPARVAALCVCASPADIVAGRLLSGAAGDLFDKMLDAIQLSREQVYLSCWLKQLPDFNPEPPADLVAAAVAPLVEELATVRPQALLLMGRFFEREDVRRHLHTLAADVPALYIAHPQQMVTDAQLKRPAWTTLKQLQAVLSQN</sequence>
<dbReference type="EMBL" id="RQYC01000011">
    <property type="protein sequence ID" value="RRD89732.1"/>
    <property type="molecule type" value="Genomic_DNA"/>
</dbReference>